<evidence type="ECO:0000256" key="3">
    <source>
        <dbReference type="ARBA" id="ARBA00022729"/>
    </source>
</evidence>
<keyword evidence="6" id="KW-1185">Reference proteome</keyword>
<dbReference type="SUPFAM" id="SSF52058">
    <property type="entry name" value="L domain-like"/>
    <property type="match status" value="1"/>
</dbReference>
<reference evidence="5 6" key="1">
    <citation type="journal article" date="2019" name="Genome Biol. Evol.">
        <title>The Rhododendron genome and chromosomal organization provide insight into shared whole-genome duplications across the heath family (Ericaceae).</title>
        <authorList>
            <person name="Soza V.L."/>
            <person name="Lindsley D."/>
            <person name="Waalkes A."/>
            <person name="Ramage E."/>
            <person name="Patwardhan R.P."/>
            <person name="Burton J.N."/>
            <person name="Adey A."/>
            <person name="Kumar A."/>
            <person name="Qiu R."/>
            <person name="Shendure J."/>
            <person name="Hall B."/>
        </authorList>
    </citation>
    <scope>NUCLEOTIDE SEQUENCE [LARGE SCALE GENOMIC DNA]</scope>
    <source>
        <strain evidence="5">RSF 1966-606</strain>
    </source>
</reference>
<dbReference type="Gene3D" id="3.80.10.10">
    <property type="entry name" value="Ribonuclease Inhibitor"/>
    <property type="match status" value="1"/>
</dbReference>
<dbReference type="AlphaFoldDB" id="A0A6A4KLR5"/>
<feature type="non-terminal residue" evidence="5">
    <location>
        <position position="1"/>
    </location>
</feature>
<evidence type="ECO:0000256" key="1">
    <source>
        <dbReference type="ARBA" id="ARBA00004613"/>
    </source>
</evidence>
<sequence length="324" mass="35963">MFCTETINHTENPLTPPPCPFPNAAKTSRKKGTLFLHQKMAKSFFCFLCFLLLQIVTTQSHLSGGVSISIGGVRGAVWIGRGITRPAPPDSKLSRVYTALQAWKSAITDDPNKVLDTWGVLVKELSLITAMSLLHLNSNKFTGVIPDTFKDLPFLTELDLSNNQFSGPFPCPSLLILNLEFLDLRFNNLSGPIPEAIFDTRLNAIFLNNNQFEGQIPSNLGNSPASVINLANNRFFGNIPFSLVNVGPRLKEIMFINIQLMGCIPEGIGFWQDLRVLDVSRNLLSGHLPGSISCLNDIEVLNLAHNRFSENCLIRFAHRRALWS</sequence>
<keyword evidence="2" id="KW-0964">Secreted</keyword>
<evidence type="ECO:0000256" key="2">
    <source>
        <dbReference type="ARBA" id="ARBA00022525"/>
    </source>
</evidence>
<proteinExistence type="predicted"/>
<evidence type="ECO:0008006" key="7">
    <source>
        <dbReference type="Google" id="ProtNLM"/>
    </source>
</evidence>
<dbReference type="Pfam" id="PF00560">
    <property type="entry name" value="LRR_1"/>
    <property type="match status" value="2"/>
</dbReference>
<protein>
    <recommendedName>
        <fullName evidence="7">Leucine-rich repeat-containing N-terminal plant-type domain-containing protein</fullName>
    </recommendedName>
</protein>
<dbReference type="GO" id="GO:0005576">
    <property type="term" value="C:extracellular region"/>
    <property type="evidence" value="ECO:0007669"/>
    <property type="project" value="UniProtKB-SubCell"/>
</dbReference>
<keyword evidence="3" id="KW-0732">Signal</keyword>
<dbReference type="EMBL" id="QEFC01003397">
    <property type="protein sequence ID" value="KAE9448726.1"/>
    <property type="molecule type" value="Genomic_DNA"/>
</dbReference>
<keyword evidence="4" id="KW-0677">Repeat</keyword>
<dbReference type="Proteomes" id="UP000428333">
    <property type="component" value="Linkage Group LG12"/>
</dbReference>
<evidence type="ECO:0000313" key="6">
    <source>
        <dbReference type="Proteomes" id="UP000428333"/>
    </source>
</evidence>
<gene>
    <name evidence="5" type="ORF">C3L33_19383</name>
</gene>
<dbReference type="PANTHER" id="PTHR32093">
    <property type="entry name" value="LEUCINE-RICH REPEAT EXTENSIN-LIKE PROTEIN 3-RELATED"/>
    <property type="match status" value="1"/>
</dbReference>
<dbReference type="InterPro" id="IPR032675">
    <property type="entry name" value="LRR_dom_sf"/>
</dbReference>
<name>A0A6A4KLR5_9ERIC</name>
<evidence type="ECO:0000256" key="4">
    <source>
        <dbReference type="ARBA" id="ARBA00022737"/>
    </source>
</evidence>
<dbReference type="InterPro" id="IPR001611">
    <property type="entry name" value="Leu-rich_rpt"/>
</dbReference>
<evidence type="ECO:0000313" key="5">
    <source>
        <dbReference type="EMBL" id="KAE9448726.1"/>
    </source>
</evidence>
<dbReference type="OrthoDB" id="676979at2759"/>
<dbReference type="PANTHER" id="PTHR32093:SF86">
    <property type="entry name" value="EXTENSIN-LIKE PROTEIN"/>
    <property type="match status" value="1"/>
</dbReference>
<dbReference type="InterPro" id="IPR051582">
    <property type="entry name" value="LRR_extensin-like_regulator"/>
</dbReference>
<comment type="caution">
    <text evidence="5">The sequence shown here is derived from an EMBL/GenBank/DDBJ whole genome shotgun (WGS) entry which is preliminary data.</text>
</comment>
<comment type="subcellular location">
    <subcellularLocation>
        <location evidence="1">Secreted</location>
    </subcellularLocation>
</comment>
<accession>A0A6A4KLR5</accession>
<organism evidence="5 6">
    <name type="scientific">Rhododendron williamsianum</name>
    <dbReference type="NCBI Taxonomy" id="262921"/>
    <lineage>
        <taxon>Eukaryota</taxon>
        <taxon>Viridiplantae</taxon>
        <taxon>Streptophyta</taxon>
        <taxon>Embryophyta</taxon>
        <taxon>Tracheophyta</taxon>
        <taxon>Spermatophyta</taxon>
        <taxon>Magnoliopsida</taxon>
        <taxon>eudicotyledons</taxon>
        <taxon>Gunneridae</taxon>
        <taxon>Pentapetalae</taxon>
        <taxon>asterids</taxon>
        <taxon>Ericales</taxon>
        <taxon>Ericaceae</taxon>
        <taxon>Ericoideae</taxon>
        <taxon>Rhodoreae</taxon>
        <taxon>Rhododendron</taxon>
    </lineage>
</organism>
<dbReference type="Pfam" id="PF13855">
    <property type="entry name" value="LRR_8"/>
    <property type="match status" value="1"/>
</dbReference>